<evidence type="ECO:0000313" key="2">
    <source>
        <dbReference type="EMBL" id="CAE7564701.1"/>
    </source>
</evidence>
<organism evidence="2 3">
    <name type="scientific">Symbiodinium natans</name>
    <dbReference type="NCBI Taxonomy" id="878477"/>
    <lineage>
        <taxon>Eukaryota</taxon>
        <taxon>Sar</taxon>
        <taxon>Alveolata</taxon>
        <taxon>Dinophyceae</taxon>
        <taxon>Suessiales</taxon>
        <taxon>Symbiodiniaceae</taxon>
        <taxon>Symbiodinium</taxon>
    </lineage>
</organism>
<dbReference type="GO" id="GO:0016787">
    <property type="term" value="F:hydrolase activity"/>
    <property type="evidence" value="ECO:0007669"/>
    <property type="project" value="InterPro"/>
</dbReference>
<dbReference type="Gene3D" id="3.60.21.10">
    <property type="match status" value="1"/>
</dbReference>
<proteinExistence type="predicted"/>
<gene>
    <name evidence="2" type="primary">Mpped1</name>
    <name evidence="2" type="ORF">SNAT2548_LOCUS31964</name>
</gene>
<reference evidence="2" key="1">
    <citation type="submission" date="2021-02" db="EMBL/GenBank/DDBJ databases">
        <authorList>
            <person name="Dougan E. K."/>
            <person name="Rhodes N."/>
            <person name="Thang M."/>
            <person name="Chan C."/>
        </authorList>
    </citation>
    <scope>NUCLEOTIDE SEQUENCE</scope>
</reference>
<dbReference type="InterPro" id="IPR029052">
    <property type="entry name" value="Metallo-depent_PP-like"/>
</dbReference>
<evidence type="ECO:0000259" key="1">
    <source>
        <dbReference type="Pfam" id="PF00149"/>
    </source>
</evidence>
<accession>A0A812UE21</accession>
<dbReference type="OrthoDB" id="630188at2759"/>
<feature type="domain" description="Calcineurin-like phosphoesterase" evidence="1">
    <location>
        <begin position="9"/>
        <end position="190"/>
    </location>
</feature>
<evidence type="ECO:0000313" key="3">
    <source>
        <dbReference type="Proteomes" id="UP000604046"/>
    </source>
</evidence>
<sequence>MLHQRIRLPAGDVLIHCGDFSNDGTEKECADFCRWVAAQPFKYKLLVCGNHDLPCDGNWYQEHWKEWHESFQSPGRVADMLEEAGITVMSSGYSLRIDGICFYGSPLQPRQPKTRRPMAFGKRRGIELKEEWAKIPTGVDVLLTHTPPANILDASDHAGRQGRSIGCEELAKAVSQRTDLSVHVFGHVHGGYGVHRTRKTCFINAASAAAPRGEDGLLNAPIVFDISRRSSNPAN</sequence>
<dbReference type="AlphaFoldDB" id="A0A812UE21"/>
<dbReference type="CDD" id="cd07379">
    <property type="entry name" value="MPP_239FB"/>
    <property type="match status" value="1"/>
</dbReference>
<protein>
    <submittedName>
        <fullName evidence="2">Mpped1 protein</fullName>
    </submittedName>
</protein>
<dbReference type="EMBL" id="CAJNDS010002685">
    <property type="protein sequence ID" value="CAE7564701.1"/>
    <property type="molecule type" value="Genomic_DNA"/>
</dbReference>
<comment type="caution">
    <text evidence="2">The sequence shown here is derived from an EMBL/GenBank/DDBJ whole genome shotgun (WGS) entry which is preliminary data.</text>
</comment>
<dbReference type="Proteomes" id="UP000604046">
    <property type="component" value="Unassembled WGS sequence"/>
</dbReference>
<keyword evidence="3" id="KW-1185">Reference proteome</keyword>
<dbReference type="Pfam" id="PF00149">
    <property type="entry name" value="Metallophos"/>
    <property type="match status" value="1"/>
</dbReference>
<dbReference type="InterPro" id="IPR051693">
    <property type="entry name" value="UPF0046_metallophosphoest"/>
</dbReference>
<dbReference type="InterPro" id="IPR004843">
    <property type="entry name" value="Calcineurin-like_PHP"/>
</dbReference>
<dbReference type="PANTHER" id="PTHR12905:SF0">
    <property type="entry name" value="CALCINEURIN-LIKE PHOSPHOESTERASE DOMAIN-CONTAINING PROTEIN"/>
    <property type="match status" value="1"/>
</dbReference>
<name>A0A812UE21_9DINO</name>
<dbReference type="SUPFAM" id="SSF56300">
    <property type="entry name" value="Metallo-dependent phosphatases"/>
    <property type="match status" value="1"/>
</dbReference>
<dbReference type="PANTHER" id="PTHR12905">
    <property type="entry name" value="METALLOPHOSPHOESTERASE"/>
    <property type="match status" value="1"/>
</dbReference>